<dbReference type="EMBL" id="JACIEH010000004">
    <property type="protein sequence ID" value="MBB4101038.1"/>
    <property type="molecule type" value="Genomic_DNA"/>
</dbReference>
<sequence length="98" mass="10046">MGLSVFLATAVADTVEGRRPGGRHAMLIYVSADSFEEAQAKAAGVALGTGWMLVRLEKGMEVADPGATEDPVLRAAAADALAEGSAMVVYGDELPPEA</sequence>
<proteinExistence type="predicted"/>
<accession>A0A7W6JWX4</accession>
<dbReference type="Proteomes" id="UP000557392">
    <property type="component" value="Unassembled WGS sequence"/>
</dbReference>
<keyword evidence="2" id="KW-1185">Reference proteome</keyword>
<name>A0A7W6JWX4_9SPHN</name>
<comment type="caution">
    <text evidence="1">The sequence shown here is derived from an EMBL/GenBank/DDBJ whole genome shotgun (WGS) entry which is preliminary data.</text>
</comment>
<protein>
    <submittedName>
        <fullName evidence="1">Uncharacterized protein</fullName>
    </submittedName>
</protein>
<organism evidence="1 2">
    <name type="scientific">Sphingomonas kyeonggiensis</name>
    <dbReference type="NCBI Taxonomy" id="1268553"/>
    <lineage>
        <taxon>Bacteria</taxon>
        <taxon>Pseudomonadati</taxon>
        <taxon>Pseudomonadota</taxon>
        <taxon>Alphaproteobacteria</taxon>
        <taxon>Sphingomonadales</taxon>
        <taxon>Sphingomonadaceae</taxon>
        <taxon>Sphingomonas</taxon>
    </lineage>
</organism>
<gene>
    <name evidence="1" type="ORF">GGR46_004627</name>
</gene>
<evidence type="ECO:0000313" key="1">
    <source>
        <dbReference type="EMBL" id="MBB4101038.1"/>
    </source>
</evidence>
<reference evidence="1 2" key="1">
    <citation type="submission" date="2020-08" db="EMBL/GenBank/DDBJ databases">
        <title>Genomic Encyclopedia of Type Strains, Phase IV (KMG-IV): sequencing the most valuable type-strain genomes for metagenomic binning, comparative biology and taxonomic classification.</title>
        <authorList>
            <person name="Goeker M."/>
        </authorList>
    </citation>
    <scope>NUCLEOTIDE SEQUENCE [LARGE SCALE GENOMIC DNA]</scope>
    <source>
        <strain evidence="1 2">DSM 101806</strain>
    </source>
</reference>
<evidence type="ECO:0000313" key="2">
    <source>
        <dbReference type="Proteomes" id="UP000557392"/>
    </source>
</evidence>